<proteinExistence type="predicted"/>
<dbReference type="RefSeq" id="WP_139082276.1">
    <property type="nucleotide sequence ID" value="NZ_VDFV01000021.1"/>
</dbReference>
<accession>A0A5C4NCC2</accession>
<name>A0A5C4NCC2_9RHOB</name>
<evidence type="ECO:0000256" key="1">
    <source>
        <dbReference type="SAM" id="SignalP"/>
    </source>
</evidence>
<organism evidence="2 3">
    <name type="scientific">Rubellimicrobium roseum</name>
    <dbReference type="NCBI Taxonomy" id="687525"/>
    <lineage>
        <taxon>Bacteria</taxon>
        <taxon>Pseudomonadati</taxon>
        <taxon>Pseudomonadota</taxon>
        <taxon>Alphaproteobacteria</taxon>
        <taxon>Rhodobacterales</taxon>
        <taxon>Roseobacteraceae</taxon>
        <taxon>Rubellimicrobium</taxon>
    </lineage>
</organism>
<feature type="chain" id="PRO_5022715206" description="Porin" evidence="1">
    <location>
        <begin position="22"/>
        <end position="230"/>
    </location>
</feature>
<dbReference type="OrthoDB" id="7686946at2"/>
<sequence>MSIRHLAAAAVLLAVPAGLSAQGFEGAEISAELLGFTDDFSLGEKEYRGAFEFSLFGGFGVAADLGYHSSREIGLGGRNATLHGLYDRLGTTTAGVFYGRDSDDDDGSTSLYGIEAAADLMGAEIEGALGRYDGDEGDGAMLSADLRYGFGNFAGTAFAGGLSGDLEGSRLALGGEYQLMAGPTLYAELGRRSLEDEADTYVALGARLAIGPKGGTTFDSRSLWEILPGR</sequence>
<dbReference type="Proteomes" id="UP000305709">
    <property type="component" value="Unassembled WGS sequence"/>
</dbReference>
<feature type="signal peptide" evidence="1">
    <location>
        <begin position="1"/>
        <end position="21"/>
    </location>
</feature>
<comment type="caution">
    <text evidence="2">The sequence shown here is derived from an EMBL/GenBank/DDBJ whole genome shotgun (WGS) entry which is preliminary data.</text>
</comment>
<keyword evidence="1" id="KW-0732">Signal</keyword>
<reference evidence="2 3" key="1">
    <citation type="submission" date="2019-06" db="EMBL/GenBank/DDBJ databases">
        <authorList>
            <person name="Jiang L."/>
        </authorList>
    </citation>
    <scope>NUCLEOTIDE SEQUENCE [LARGE SCALE GENOMIC DNA]</scope>
    <source>
        <strain evidence="2 3">YIM 48858</strain>
    </source>
</reference>
<protein>
    <recommendedName>
        <fullName evidence="4">Porin</fullName>
    </recommendedName>
</protein>
<evidence type="ECO:0000313" key="2">
    <source>
        <dbReference type="EMBL" id="TNC69480.1"/>
    </source>
</evidence>
<evidence type="ECO:0008006" key="4">
    <source>
        <dbReference type="Google" id="ProtNLM"/>
    </source>
</evidence>
<evidence type="ECO:0000313" key="3">
    <source>
        <dbReference type="Proteomes" id="UP000305709"/>
    </source>
</evidence>
<dbReference type="AlphaFoldDB" id="A0A5C4NCC2"/>
<dbReference type="EMBL" id="VDFV01000021">
    <property type="protein sequence ID" value="TNC69480.1"/>
    <property type="molecule type" value="Genomic_DNA"/>
</dbReference>
<dbReference type="SUPFAM" id="SSF56935">
    <property type="entry name" value="Porins"/>
    <property type="match status" value="1"/>
</dbReference>
<gene>
    <name evidence="2" type="ORF">FHG71_13790</name>
</gene>
<keyword evidence="3" id="KW-1185">Reference proteome</keyword>